<dbReference type="InterPro" id="IPR013783">
    <property type="entry name" value="Ig-like_fold"/>
</dbReference>
<comment type="similarity">
    <text evidence="1">Belongs to the glycosyl hydrolase 13 family.</text>
</comment>
<dbReference type="SMART" id="SM00642">
    <property type="entry name" value="Aamy"/>
    <property type="match status" value="1"/>
</dbReference>
<dbReference type="Gene3D" id="2.60.40.1180">
    <property type="entry name" value="Golgi alpha-mannosidase II"/>
    <property type="match status" value="1"/>
</dbReference>
<dbReference type="Gene3D" id="2.60.40.10">
    <property type="entry name" value="Immunoglobulins"/>
    <property type="match status" value="1"/>
</dbReference>
<dbReference type="PANTHER" id="PTHR10357:SF210">
    <property type="entry name" value="MALTODEXTRIN GLUCOSIDASE"/>
    <property type="match status" value="1"/>
</dbReference>
<accession>Q84AP9</accession>
<dbReference type="CDD" id="cd11338">
    <property type="entry name" value="AmyAc_CMD"/>
    <property type="match status" value="1"/>
</dbReference>
<protein>
    <submittedName>
        <fullName evidence="5">Cyclodextrinase enzyme</fullName>
    </submittedName>
</protein>
<dbReference type="SUPFAM" id="SSF51445">
    <property type="entry name" value="(Trans)glycosidases"/>
    <property type="match status" value="1"/>
</dbReference>
<dbReference type="PANTHER" id="PTHR10357">
    <property type="entry name" value="ALPHA-AMYLASE FAMILY MEMBER"/>
    <property type="match status" value="1"/>
</dbReference>
<dbReference type="InterPro" id="IPR013780">
    <property type="entry name" value="Glyco_hydro_b"/>
</dbReference>
<keyword evidence="2" id="KW-0378">Hydrolase</keyword>
<dbReference type="CAZy" id="CBM34">
    <property type="family name" value="Carbohydrate-Binding Module Family 34"/>
</dbReference>
<dbReference type="AlphaFoldDB" id="Q84AP9"/>
<sequence length="653" mass="75547">MFLEAVYHRPRKNWSYAYNGTTVHLRIRTKKDDMTAVYALAGDKYMWDHTMEYVPMTKLATDELFDYWECEVTPPYRRVKYGFLLQQGHEKRWMTEYDFLTEPPANPDRLFEYPFINPVDVFQPPAWVKDAIFYQIFPERFANGDTRNDPEGTLPWGSADPTPSCFFGGDLQGVIDHLDHLSKLGVNAVYFTPLFKATTNHKYDTEDYFQIDPQFGDKDTLKKLVDLCHERGIRVLLDAVFNHSGRTFPPFVDVLKNGEKSKYKDWFHIRSLPLEVVDGIPTYDTFAFEPLMPKLNTEHPEVKEYLLKAAEYWIRETGIDGWRLDVANEVSHQFWREFRRVVKQANPDAYILGDVWHESSIWLEGDQFDAVMNYPFTNAVLDFFIHQIADAEKFSFMLGKQLAGYPRQASEVMFNLLDSHDTARLLTQADGDKRKMKLAVLFQFTYFGTPCIYYGDEVGLDGGHDPGCRKCMEWDETKHDKDLFAFYQTVIRLRQAHAALRTGTFKFLTAEKNSRQIAYLREDDQDTILVVMNNDKAGHTLTLPVRHAQWTHLWNDDVLTAAHGQLTVKLPAYGFAVLKASSDWSSWGRPPFTGEHASPSKRGASFCRSPSFPLTSSHWLDPVSTLSCSWVQLFSKLVNYKFSEQLSCMSLKS</sequence>
<dbReference type="CDD" id="cd02857">
    <property type="entry name" value="E_set_CDase_PDE_N"/>
    <property type="match status" value="1"/>
</dbReference>
<dbReference type="SMR" id="Q84AP9"/>
<feature type="domain" description="Glycosyl hydrolase family 13 catalytic" evidence="4">
    <location>
        <begin position="135"/>
        <end position="494"/>
    </location>
</feature>
<dbReference type="InterPro" id="IPR017853">
    <property type="entry name" value="GH"/>
</dbReference>
<reference evidence="5" key="1">
    <citation type="journal article" date="2004" name="J. Basic Microbiol.">
        <title>Identification of an alkaline-tolerant cyclodextrin-metabolizing bacterium and characterization of its cyclodextrinase gene.</title>
        <authorList>
            <person name="Kaulpiboon J."/>
            <person name="Rimphanitchayakit V."/>
            <person name="Pongsawasdi P."/>
        </authorList>
    </citation>
    <scope>NUCLEOTIDE SEQUENCE</scope>
    <source>
        <strain evidence="5">A11</strain>
    </source>
</reference>
<dbReference type="Pfam" id="PF02903">
    <property type="entry name" value="Alpha-amylase_N"/>
    <property type="match status" value="1"/>
</dbReference>
<dbReference type="CAZy" id="GH13">
    <property type="family name" value="Glycoside Hydrolase Family 13"/>
</dbReference>
<dbReference type="Gene3D" id="3.90.400.10">
    <property type="entry name" value="Oligo-1,6-glucosidase, Domain 2"/>
    <property type="match status" value="1"/>
</dbReference>
<keyword evidence="3" id="KW-0326">Glycosidase</keyword>
<dbReference type="EMBL" id="AY205309">
    <property type="protein sequence ID" value="AAO47386.1"/>
    <property type="molecule type" value="Genomic_DNA"/>
</dbReference>
<evidence type="ECO:0000313" key="5">
    <source>
        <dbReference type="EMBL" id="AAO47386.1"/>
    </source>
</evidence>
<evidence type="ECO:0000256" key="1">
    <source>
        <dbReference type="ARBA" id="ARBA00008061"/>
    </source>
</evidence>
<dbReference type="InterPro" id="IPR006047">
    <property type="entry name" value="GH13_cat_dom"/>
</dbReference>
<evidence type="ECO:0000256" key="2">
    <source>
        <dbReference type="ARBA" id="ARBA00022801"/>
    </source>
</evidence>
<dbReference type="InterPro" id="IPR045857">
    <property type="entry name" value="O16G_dom_2"/>
</dbReference>
<name>Q84AP9_9BACL</name>
<proteinExistence type="inferred from homology"/>
<evidence type="ECO:0000259" key="4">
    <source>
        <dbReference type="SMART" id="SM00642"/>
    </source>
</evidence>
<dbReference type="Gene3D" id="3.20.20.80">
    <property type="entry name" value="Glycosidases"/>
    <property type="match status" value="1"/>
</dbReference>
<dbReference type="InterPro" id="IPR004185">
    <property type="entry name" value="Glyco_hydro_13_lg-like_dom"/>
</dbReference>
<evidence type="ECO:0000256" key="3">
    <source>
        <dbReference type="ARBA" id="ARBA00023295"/>
    </source>
</evidence>
<dbReference type="SUPFAM" id="SSF51011">
    <property type="entry name" value="Glycosyl hydrolase domain"/>
    <property type="match status" value="1"/>
</dbReference>
<dbReference type="InterPro" id="IPR032091">
    <property type="entry name" value="Malt_amylase-like_C"/>
</dbReference>
<organism evidence="5">
    <name type="scientific">Paenibacillus sp. A11</name>
    <dbReference type="NCBI Taxonomy" id="221800"/>
    <lineage>
        <taxon>Bacteria</taxon>
        <taxon>Bacillati</taxon>
        <taxon>Bacillota</taxon>
        <taxon>Bacilli</taxon>
        <taxon>Bacillales</taxon>
        <taxon>Paenibacillaceae</taxon>
        <taxon>Paenibacillus</taxon>
    </lineage>
</organism>
<dbReference type="Pfam" id="PF00128">
    <property type="entry name" value="Alpha-amylase"/>
    <property type="match status" value="1"/>
</dbReference>
<dbReference type="Pfam" id="PF16657">
    <property type="entry name" value="Malt_amylase_C"/>
    <property type="match status" value="1"/>
</dbReference>
<dbReference type="GO" id="GO:0004553">
    <property type="term" value="F:hydrolase activity, hydrolyzing O-glycosyl compounds"/>
    <property type="evidence" value="ECO:0007669"/>
    <property type="project" value="InterPro"/>
</dbReference>
<dbReference type="GO" id="GO:0005975">
    <property type="term" value="P:carbohydrate metabolic process"/>
    <property type="evidence" value="ECO:0007669"/>
    <property type="project" value="InterPro"/>
</dbReference>